<sequence length="197" mass="22367">KYGVLPREILEVLKKDKTYALFLSIFFIYGFANIIVMPLYPIFLVDYLKLSNISVGKLASISSFFLILSYLFWGNWIDREGPSRSLALSFSLGSFIPLCYFFASSIWYIVPASIISGFIMGVGEIARINFITNRAKEEDIPTYQGVDFTLMGLRGIIAPFLGVALMSWVGIRSVFIISFFMMVFSSLAMRLFNHYNS</sequence>
<dbReference type="GO" id="GO:0022857">
    <property type="term" value="F:transmembrane transporter activity"/>
    <property type="evidence" value="ECO:0007669"/>
    <property type="project" value="InterPro"/>
</dbReference>
<feature type="transmembrane region" description="Helical" evidence="4">
    <location>
        <begin position="21"/>
        <end position="43"/>
    </location>
</feature>
<dbReference type="InterPro" id="IPR036259">
    <property type="entry name" value="MFS_trans_sf"/>
</dbReference>
<evidence type="ECO:0000256" key="4">
    <source>
        <dbReference type="SAM" id="Phobius"/>
    </source>
</evidence>
<evidence type="ECO:0000259" key="5">
    <source>
        <dbReference type="PROSITE" id="PS50850"/>
    </source>
</evidence>
<evidence type="ECO:0000256" key="2">
    <source>
        <dbReference type="ARBA" id="ARBA00022989"/>
    </source>
</evidence>
<feature type="transmembrane region" description="Helical" evidence="4">
    <location>
        <begin position="151"/>
        <end position="169"/>
    </location>
</feature>
<gene>
    <name evidence="6" type="ORF">ENG47_03090</name>
</gene>
<keyword evidence="1 4" id="KW-0812">Transmembrane</keyword>
<feature type="non-terminal residue" evidence="6">
    <location>
        <position position="1"/>
    </location>
</feature>
<dbReference type="SUPFAM" id="SSF103473">
    <property type="entry name" value="MFS general substrate transporter"/>
    <property type="match status" value="1"/>
</dbReference>
<dbReference type="InterPro" id="IPR011701">
    <property type="entry name" value="MFS"/>
</dbReference>
<proteinExistence type="predicted"/>
<evidence type="ECO:0000256" key="3">
    <source>
        <dbReference type="ARBA" id="ARBA00023136"/>
    </source>
</evidence>
<name>A0A7V0N0S9_UNCAE</name>
<dbReference type="InterPro" id="IPR052528">
    <property type="entry name" value="Sugar_transport-like"/>
</dbReference>
<organism evidence="6">
    <name type="scientific">Aerophobetes bacterium</name>
    <dbReference type="NCBI Taxonomy" id="2030807"/>
    <lineage>
        <taxon>Bacteria</taxon>
        <taxon>Candidatus Aerophobota</taxon>
    </lineage>
</organism>
<keyword evidence="2 4" id="KW-1133">Transmembrane helix</keyword>
<protein>
    <submittedName>
        <fullName evidence="6">MFS transporter</fullName>
    </submittedName>
</protein>
<dbReference type="PANTHER" id="PTHR23526:SF2">
    <property type="entry name" value="MAJOR FACILITATOR SUPERFAMILY (MFS) PROFILE DOMAIN-CONTAINING PROTEIN"/>
    <property type="match status" value="1"/>
</dbReference>
<accession>A0A7V0N0S9</accession>
<keyword evidence="3 4" id="KW-0472">Membrane</keyword>
<feature type="transmembrane region" description="Helical" evidence="4">
    <location>
        <begin position="175"/>
        <end position="192"/>
    </location>
</feature>
<dbReference type="PANTHER" id="PTHR23526">
    <property type="entry name" value="INTEGRAL MEMBRANE TRANSPORT PROTEIN-RELATED"/>
    <property type="match status" value="1"/>
</dbReference>
<evidence type="ECO:0000313" key="6">
    <source>
        <dbReference type="EMBL" id="HDN84728.1"/>
    </source>
</evidence>
<feature type="domain" description="Major facilitator superfamily (MFS) profile" evidence="5">
    <location>
        <begin position="18"/>
        <end position="197"/>
    </location>
</feature>
<dbReference type="InterPro" id="IPR020846">
    <property type="entry name" value="MFS_dom"/>
</dbReference>
<dbReference type="Gene3D" id="1.20.1250.20">
    <property type="entry name" value="MFS general substrate transporter like domains"/>
    <property type="match status" value="1"/>
</dbReference>
<dbReference type="PROSITE" id="PS50850">
    <property type="entry name" value="MFS"/>
    <property type="match status" value="1"/>
</dbReference>
<dbReference type="Pfam" id="PF07690">
    <property type="entry name" value="MFS_1"/>
    <property type="match status" value="1"/>
</dbReference>
<dbReference type="AlphaFoldDB" id="A0A7V0N0S9"/>
<dbReference type="Proteomes" id="UP000885660">
    <property type="component" value="Unassembled WGS sequence"/>
</dbReference>
<feature type="transmembrane region" description="Helical" evidence="4">
    <location>
        <begin position="109"/>
        <end position="130"/>
    </location>
</feature>
<comment type="caution">
    <text evidence="6">The sequence shown here is derived from an EMBL/GenBank/DDBJ whole genome shotgun (WGS) entry which is preliminary data.</text>
</comment>
<reference evidence="6" key="1">
    <citation type="journal article" date="2020" name="mSystems">
        <title>Genome- and Community-Level Interaction Insights into Carbon Utilization and Element Cycling Functions of Hydrothermarchaeota in Hydrothermal Sediment.</title>
        <authorList>
            <person name="Zhou Z."/>
            <person name="Liu Y."/>
            <person name="Xu W."/>
            <person name="Pan J."/>
            <person name="Luo Z.H."/>
            <person name="Li M."/>
        </authorList>
    </citation>
    <scope>NUCLEOTIDE SEQUENCE [LARGE SCALE GENOMIC DNA]</scope>
    <source>
        <strain evidence="6">HyVt-219</strain>
    </source>
</reference>
<dbReference type="EMBL" id="DRBC01000186">
    <property type="protein sequence ID" value="HDN84728.1"/>
    <property type="molecule type" value="Genomic_DNA"/>
</dbReference>
<feature type="transmembrane region" description="Helical" evidence="4">
    <location>
        <begin position="85"/>
        <end position="103"/>
    </location>
</feature>
<evidence type="ECO:0000256" key="1">
    <source>
        <dbReference type="ARBA" id="ARBA00022692"/>
    </source>
</evidence>
<feature type="transmembrane region" description="Helical" evidence="4">
    <location>
        <begin position="55"/>
        <end position="73"/>
    </location>
</feature>